<evidence type="ECO:0000313" key="2">
    <source>
        <dbReference type="Proteomes" id="UP000032400"/>
    </source>
</evidence>
<dbReference type="KEGG" id="vg:26626913"/>
<dbReference type="OrthoDB" id="28281at10239"/>
<dbReference type="InterPro" id="IPR043519">
    <property type="entry name" value="NT_sf"/>
</dbReference>
<dbReference type="SUPFAM" id="SSF81301">
    <property type="entry name" value="Nucleotidyltransferase"/>
    <property type="match status" value="1"/>
</dbReference>
<dbReference type="Gene3D" id="3.30.460.10">
    <property type="entry name" value="Beta Polymerase, domain 2"/>
    <property type="match status" value="1"/>
</dbReference>
<dbReference type="PROSITE" id="PS51257">
    <property type="entry name" value="PROKAR_LIPOPROTEIN"/>
    <property type="match status" value="1"/>
</dbReference>
<gene>
    <name evidence="1" type="ORF">SU503_19</name>
</gene>
<protein>
    <recommendedName>
        <fullName evidence="3">Poly A polymerase head domain-containing protein</fullName>
    </recommendedName>
</protein>
<name>A0A0C5PVG4_9CAUD</name>
<accession>A0A0C5PVG4</accession>
<evidence type="ECO:0008006" key="3">
    <source>
        <dbReference type="Google" id="ProtNLM"/>
    </source>
</evidence>
<organism evidence="1 2">
    <name type="scientific">Klebsiella phage vB_KpnP_SU503</name>
    <dbReference type="NCBI Taxonomy" id="1610834"/>
    <lineage>
        <taxon>Viruses</taxon>
        <taxon>Duplodnaviria</taxon>
        <taxon>Heunggongvirae</taxon>
        <taxon>Uroviricota</taxon>
        <taxon>Caudoviricetes</taxon>
        <taxon>Autographivirales</taxon>
        <taxon>Autoscriptoviridae</taxon>
        <taxon>Slopekvirinae</taxon>
        <taxon>Drulisvirus</taxon>
        <taxon>Drulisvirus SU503</taxon>
    </lineage>
</organism>
<keyword evidence="2" id="KW-1185">Reference proteome</keyword>
<sequence>MIGREEILRQLQKVHLIITAETALQVYAAGGCIRDEYFGLPVKDVDLIVPVGCTDEKVAFSVMERFARSYHAMFDEPVAITMAYNQSASCRETLGDFDERLYGVVKIQSPLCEIDVLFSRYGRIDEVLSHFDCNLNTGYMNALGFVDYEEPLELVWLKPVSPSRELRMLNKWAQIQEVRDAY</sequence>
<dbReference type="GeneID" id="26626913"/>
<dbReference type="EMBL" id="KP708985">
    <property type="protein sequence ID" value="AJQ21052.1"/>
    <property type="molecule type" value="Genomic_DNA"/>
</dbReference>
<evidence type="ECO:0000313" key="1">
    <source>
        <dbReference type="EMBL" id="AJQ21052.1"/>
    </source>
</evidence>
<dbReference type="Proteomes" id="UP000032400">
    <property type="component" value="Segment"/>
</dbReference>
<proteinExistence type="predicted"/>
<reference evidence="1 2" key="1">
    <citation type="submission" date="2015-01" db="EMBL/GenBank/DDBJ databases">
        <title>A suggested new bacteriophage genus, Kp34likevirus, within the Autographivirinae subfamily of Podoviridae.</title>
        <authorList>
            <person name="Eriksson H."/>
            <person name="Maciejewska B."/>
            <person name="Latka A."/>
            <person name="Majkowska-Skrobek G."/>
            <person name="Hellstrand M."/>
            <person name="Melefors O."/>
            <person name="Wang J.-T."/>
            <person name="Kropinski A.M."/>
            <person name="Drulis-Kawa Z."/>
            <person name="Nilsson A.S."/>
        </authorList>
    </citation>
    <scope>NUCLEOTIDE SEQUENCE [LARGE SCALE GENOMIC DNA]</scope>
</reference>
<dbReference type="RefSeq" id="YP_009199903.1">
    <property type="nucleotide sequence ID" value="NC_028816.1"/>
</dbReference>